<evidence type="ECO:0000256" key="1">
    <source>
        <dbReference type="SAM" id="MobiDB-lite"/>
    </source>
</evidence>
<dbReference type="AlphaFoldDB" id="A0A0W8FB10"/>
<protein>
    <submittedName>
        <fullName evidence="2">Uncharacterized protein</fullName>
    </submittedName>
</protein>
<feature type="region of interest" description="Disordered" evidence="1">
    <location>
        <begin position="1"/>
        <end position="27"/>
    </location>
</feature>
<reference evidence="2" key="1">
    <citation type="journal article" date="2015" name="Proc. Natl. Acad. Sci. U.S.A.">
        <title>Networks of energetic and metabolic interactions define dynamics in microbial communities.</title>
        <authorList>
            <person name="Embree M."/>
            <person name="Liu J.K."/>
            <person name="Al-Bassam M.M."/>
            <person name="Zengler K."/>
        </authorList>
    </citation>
    <scope>NUCLEOTIDE SEQUENCE</scope>
</reference>
<sequence length="50" mass="5423">MGRTRGDNSKNLGGNRGRPHIWGMDEDPAFAPGDPVIHTGFIQTKGYIAL</sequence>
<name>A0A0W8FB10_9ZZZZ</name>
<comment type="caution">
    <text evidence="2">The sequence shown here is derived from an EMBL/GenBank/DDBJ whole genome shotgun (WGS) entry which is preliminary data.</text>
</comment>
<proteinExistence type="predicted"/>
<evidence type="ECO:0000313" key="2">
    <source>
        <dbReference type="EMBL" id="KUG18057.1"/>
    </source>
</evidence>
<accession>A0A0W8FB10</accession>
<dbReference type="EMBL" id="LNQE01001404">
    <property type="protein sequence ID" value="KUG18057.1"/>
    <property type="molecule type" value="Genomic_DNA"/>
</dbReference>
<gene>
    <name evidence="2" type="ORF">ASZ90_012242</name>
</gene>
<organism evidence="2">
    <name type="scientific">hydrocarbon metagenome</name>
    <dbReference type="NCBI Taxonomy" id="938273"/>
    <lineage>
        <taxon>unclassified sequences</taxon>
        <taxon>metagenomes</taxon>
        <taxon>ecological metagenomes</taxon>
    </lineage>
</organism>